<keyword evidence="4" id="KW-1185">Reference proteome</keyword>
<dbReference type="PANTHER" id="PTHR45919">
    <property type="entry name" value="GDP-MAN:MAN(3)GLCNAC(2)-PP-DOL ALPHA-1,2-MANNOSYLTRANSFERASE"/>
    <property type="match status" value="1"/>
</dbReference>
<dbReference type="FunCoup" id="I3TCV9">
    <property type="interactions" value="69"/>
</dbReference>
<dbReference type="SUPFAM" id="SSF53756">
    <property type="entry name" value="UDP-Glycosyltransferase/glycogen phosphorylase"/>
    <property type="match status" value="1"/>
</dbReference>
<dbReference type="EMBL" id="CP003531">
    <property type="protein sequence ID" value="AFK50597.1"/>
    <property type="molecule type" value="Genomic_DNA"/>
</dbReference>
<proteinExistence type="predicted"/>
<dbReference type="GeneID" id="13012452"/>
<dbReference type="PANTHER" id="PTHR45919:SF1">
    <property type="entry name" value="GDP-MAN:MAN(3)GLCNAC(2)-PP-DOL ALPHA-1,2-MANNOSYLTRANSFERASE"/>
    <property type="match status" value="1"/>
</dbReference>
<dbReference type="HOGENOM" id="CLU_017896_3_0_2"/>
<dbReference type="RefSeq" id="WP_014736848.1">
    <property type="nucleotide sequence ID" value="NC_017954.1"/>
</dbReference>
<keyword evidence="3" id="KW-0808">Transferase</keyword>
<dbReference type="Pfam" id="PF13439">
    <property type="entry name" value="Glyco_transf_4"/>
    <property type="match status" value="1"/>
</dbReference>
<dbReference type="GO" id="GO:0016020">
    <property type="term" value="C:membrane"/>
    <property type="evidence" value="ECO:0007669"/>
    <property type="project" value="TreeGrafter"/>
</dbReference>
<dbReference type="Proteomes" id="UP000005270">
    <property type="component" value="Chromosome"/>
</dbReference>
<feature type="domain" description="Glycosyl transferase family 1" evidence="1">
    <location>
        <begin position="195"/>
        <end position="314"/>
    </location>
</feature>
<organism evidence="3 4">
    <name type="scientific">Thermogladius calderae (strain DSM 22663 / VKM B-2946 / 1633)</name>
    <dbReference type="NCBI Taxonomy" id="1184251"/>
    <lineage>
        <taxon>Archaea</taxon>
        <taxon>Thermoproteota</taxon>
        <taxon>Thermoprotei</taxon>
        <taxon>Desulfurococcales</taxon>
        <taxon>Desulfurococcaceae</taxon>
        <taxon>Thermogladius</taxon>
    </lineage>
</organism>
<evidence type="ECO:0000313" key="4">
    <source>
        <dbReference type="Proteomes" id="UP000005270"/>
    </source>
</evidence>
<accession>I3TCV9</accession>
<dbReference type="InterPro" id="IPR038013">
    <property type="entry name" value="ALG11"/>
</dbReference>
<dbReference type="AlphaFoldDB" id="I3TCV9"/>
<gene>
    <name evidence="3" type="ordered locus">TCELL_0172</name>
</gene>
<feature type="domain" description="Glycosyltransferase subfamily 4-like N-terminal" evidence="2">
    <location>
        <begin position="14"/>
        <end position="193"/>
    </location>
</feature>
<dbReference type="STRING" id="1184251.TCELL_0172"/>
<dbReference type="InParanoid" id="I3TCV9"/>
<dbReference type="GO" id="GO:0004377">
    <property type="term" value="F:GDP-Man:Man(3)GlcNAc(2)-PP-Dol alpha-1,2-mannosyltransferase activity"/>
    <property type="evidence" value="ECO:0007669"/>
    <property type="project" value="InterPro"/>
</dbReference>
<dbReference type="Gene3D" id="3.40.50.2000">
    <property type="entry name" value="Glycogen Phosphorylase B"/>
    <property type="match status" value="1"/>
</dbReference>
<sequence length="385" mass="42638">MVVVIVHPLLEVGGGAEKLAIEMHRALTELGFESKIVTYYLDGDRLAEIIRLLSPGFKPLIEARPLPPTASIVDSLARALTGNRLTSLRRALLTGVLVKHIREEVGGGIIVDTSSHVPTPVDVAYIHFPLITPSGRKGFVWRGYETLLRKLADSLTGEPRLVLVNSSWTRAVFHSVYGDHFSVEVVYPPVDVEYFKSLEEKREKVVVTVSRFSPEKNLGKVVETASTLPDYDFYIVGSATKKGLKYAGYLKRLAEDRGVRNVHVVPNLPRSRLRDLLRTALFYFHPPYAEHFGLSVAEAVSAGAIPIVYRDGGAWFDIVSRISPALGYTEVGEVPSIVKRVEGDPALARDLREKGLSVVRGFDFESFKRRLSKALSSCCLTARDQ</sequence>
<dbReference type="OrthoDB" id="132546at2157"/>
<evidence type="ECO:0000259" key="1">
    <source>
        <dbReference type="Pfam" id="PF00534"/>
    </source>
</evidence>
<evidence type="ECO:0000313" key="3">
    <source>
        <dbReference type="EMBL" id="AFK50597.1"/>
    </source>
</evidence>
<dbReference type="InterPro" id="IPR028098">
    <property type="entry name" value="Glyco_trans_4-like_N"/>
</dbReference>
<dbReference type="KEGG" id="thg:TCELL_0172"/>
<evidence type="ECO:0000259" key="2">
    <source>
        <dbReference type="Pfam" id="PF13439"/>
    </source>
</evidence>
<reference evidence="3 4" key="1">
    <citation type="journal article" date="2012" name="J. Bacteriol.">
        <title>Complete genome sequence of the hyperthermophilic cellulolytic Crenarchaeon 'Thermogladius cellulolyticus' 1633.</title>
        <authorList>
            <person name="Mardanov A.V."/>
            <person name="Kochetkova T.V."/>
            <person name="Beletsky A.V."/>
            <person name="Bonch-Osmolovskaya E.A."/>
            <person name="Ravin N.V."/>
            <person name="Skryabin K.G."/>
        </authorList>
    </citation>
    <scope>NUCLEOTIDE SEQUENCE [LARGE SCALE GENOMIC DNA]</scope>
    <source>
        <strain evidence="4">DSM 22663 / VKM B-2946 / 1633</strain>
    </source>
</reference>
<name>I3TCV9_THEC1</name>
<dbReference type="InterPro" id="IPR001296">
    <property type="entry name" value="Glyco_trans_1"/>
</dbReference>
<dbReference type="GO" id="GO:0006487">
    <property type="term" value="P:protein N-linked glycosylation"/>
    <property type="evidence" value="ECO:0007669"/>
    <property type="project" value="TreeGrafter"/>
</dbReference>
<dbReference type="eggNOG" id="arCOG04796">
    <property type="taxonomic scope" value="Archaea"/>
</dbReference>
<protein>
    <submittedName>
        <fullName evidence="3">Glycosyl transferase, group 1</fullName>
    </submittedName>
</protein>
<dbReference type="Pfam" id="PF00534">
    <property type="entry name" value="Glycos_transf_1"/>
    <property type="match status" value="1"/>
</dbReference>